<organism evidence="1 2">
    <name type="scientific">Sporanaerobium hydrogeniformans</name>
    <dbReference type="NCBI Taxonomy" id="3072179"/>
    <lineage>
        <taxon>Bacteria</taxon>
        <taxon>Bacillati</taxon>
        <taxon>Bacillota</taxon>
        <taxon>Clostridia</taxon>
        <taxon>Lachnospirales</taxon>
        <taxon>Lachnospiraceae</taxon>
        <taxon>Sporanaerobium</taxon>
    </lineage>
</organism>
<protein>
    <submittedName>
        <fullName evidence="1">Uncharacterized protein</fullName>
    </submittedName>
</protein>
<accession>A0AC61DGV9</accession>
<gene>
    <name evidence="1" type="ORF">CS063_01690</name>
</gene>
<sequence length="251" mass="29322">MEIAIVDDLKEERILIKNLADKYFKERKERYDVTPHFEEFKNGEDFLKSYAPGKYQLVFLDIYMDKLTGIDVAKRIASLDKACSIIFFTSSNDHLLEGYDVHAVGYILKPVENHIASFYTALDYVCSKIELDQKGLIVLTNYGDLFLYYRNILYVECMDKALYIHLIDRTLKVIGKYKDYQHVLLSDDRFLECYRNIIVNMHYIDASTDCDFILKSGEKIPISRRKKASVMGKYMLYFMKGSVVNHVSINT</sequence>
<dbReference type="Proteomes" id="UP000224460">
    <property type="component" value="Unassembled WGS sequence"/>
</dbReference>
<reference evidence="1" key="1">
    <citation type="submission" date="2017-10" db="EMBL/GenBank/DDBJ databases">
        <title>Genome sequence of cellulolytic Lachnospiraceae bacterium XHS1971 isolated from hotspring sediment.</title>
        <authorList>
            <person name="Vasudevan G."/>
            <person name="Joshi A.J."/>
            <person name="Hivarkar S."/>
            <person name="Lanjekar V.B."/>
            <person name="Dhakephalkar P.K."/>
            <person name="Dagar S."/>
        </authorList>
    </citation>
    <scope>NUCLEOTIDE SEQUENCE</scope>
    <source>
        <strain evidence="1">XHS1971</strain>
    </source>
</reference>
<comment type="caution">
    <text evidence="1">The sequence shown here is derived from an EMBL/GenBank/DDBJ whole genome shotgun (WGS) entry which is preliminary data.</text>
</comment>
<evidence type="ECO:0000313" key="1">
    <source>
        <dbReference type="EMBL" id="PHV72213.1"/>
    </source>
</evidence>
<name>A0AC61DGV9_9FIRM</name>
<proteinExistence type="predicted"/>
<dbReference type="EMBL" id="PEDL01000001">
    <property type="protein sequence ID" value="PHV72213.1"/>
    <property type="molecule type" value="Genomic_DNA"/>
</dbReference>
<keyword evidence="2" id="KW-1185">Reference proteome</keyword>
<evidence type="ECO:0000313" key="2">
    <source>
        <dbReference type="Proteomes" id="UP000224460"/>
    </source>
</evidence>